<evidence type="ECO:0000313" key="2">
    <source>
        <dbReference type="EMBL" id="GHJ27049.1"/>
    </source>
</evidence>
<evidence type="ECO:0000256" key="1">
    <source>
        <dbReference type="SAM" id="MobiDB-lite"/>
    </source>
</evidence>
<keyword evidence="3" id="KW-1185">Reference proteome</keyword>
<name>A0ABQ3TUN9_STRHY</name>
<proteinExistence type="predicted"/>
<sequence>MAREWSTVLSTAPAAGMADHAGEASNAAPTEATARIERKAPDTCIEPPNGSVSRPVRPPGDGGTRDSPHVRAGAVATSVRLRRAGHVSRPHCEGVGDSYGCWET</sequence>
<protein>
    <submittedName>
        <fullName evidence="2">Uncharacterized protein</fullName>
    </submittedName>
</protein>
<evidence type="ECO:0000313" key="3">
    <source>
        <dbReference type="Proteomes" id="UP001054854"/>
    </source>
</evidence>
<dbReference type="EMBL" id="BNEK01000003">
    <property type="protein sequence ID" value="GHJ27049.1"/>
    <property type="molecule type" value="Genomic_DNA"/>
</dbReference>
<feature type="region of interest" description="Disordered" evidence="1">
    <location>
        <begin position="1"/>
        <end position="73"/>
    </location>
</feature>
<reference evidence="2" key="1">
    <citation type="submission" date="2024-05" db="EMBL/GenBank/DDBJ databases">
        <title>Whole genome shotgun sequence of Streptomyces hygroscopicus NBRC 113678.</title>
        <authorList>
            <person name="Komaki H."/>
            <person name="Tamura T."/>
        </authorList>
    </citation>
    <scope>NUCLEOTIDE SEQUENCE</scope>
    <source>
        <strain evidence="2">N11-34</strain>
    </source>
</reference>
<gene>
    <name evidence="2" type="ORF">TPA0910_14820</name>
</gene>
<accession>A0ABQ3TUN9</accession>
<dbReference type="Proteomes" id="UP001054854">
    <property type="component" value="Unassembled WGS sequence"/>
</dbReference>
<organism evidence="2 3">
    <name type="scientific">Streptomyces hygroscopicus</name>
    <dbReference type="NCBI Taxonomy" id="1912"/>
    <lineage>
        <taxon>Bacteria</taxon>
        <taxon>Bacillati</taxon>
        <taxon>Actinomycetota</taxon>
        <taxon>Actinomycetes</taxon>
        <taxon>Kitasatosporales</taxon>
        <taxon>Streptomycetaceae</taxon>
        <taxon>Streptomyces</taxon>
        <taxon>Streptomyces violaceusniger group</taxon>
    </lineage>
</organism>
<comment type="caution">
    <text evidence="2">The sequence shown here is derived from an EMBL/GenBank/DDBJ whole genome shotgun (WGS) entry which is preliminary data.</text>
</comment>